<accession>A0ABN3R0V3</accession>
<feature type="compositionally biased region" description="Basic and acidic residues" evidence="1">
    <location>
        <begin position="192"/>
        <end position="206"/>
    </location>
</feature>
<sequence length="437" mass="44193">MTLSYQDGMTVDLSSMVDVAKAWQAMGDRFGELKGDYTKHVARALANGSWQGKSFGAHQDTSGTTAFELAAAKTEALAVASILRQGHTELARLRKSVKDLVADAEDKHFKIDSAGTATYAGADKHDKQALRNDPGYAAARAEAAQEWTGKIAKAVEAVDDEDRKVKRALIRAVSDLSPDGRCLGGFNAHAESNLDKAGRPEKKTGTKTDGWQSKGTFSATGPDAGVSLAGPGYGRQGMAKTYGDLFRVTGDGTLTREETKLSGIADLYGGGRTSTSGGISDAGLDGNAEVSGGVRALGEGRVASDVAGVYGRGSGFAGGESGVDLGLGEDGFSLGGKAFAGAKAGTATGAEAGGIGAGVTAEAWAGAGVEGNVTFGEKDGDGKFHIGAEIGASPIIGGKVGAEFVIDPGKVADTASDAAGAVKDVAGSAKDTLTDLF</sequence>
<reference evidence="2 3" key="1">
    <citation type="journal article" date="2019" name="Int. J. Syst. Evol. Microbiol.">
        <title>The Global Catalogue of Microorganisms (GCM) 10K type strain sequencing project: providing services to taxonomists for standard genome sequencing and annotation.</title>
        <authorList>
            <consortium name="The Broad Institute Genomics Platform"/>
            <consortium name="The Broad Institute Genome Sequencing Center for Infectious Disease"/>
            <person name="Wu L."/>
            <person name="Ma J."/>
        </authorList>
    </citation>
    <scope>NUCLEOTIDE SEQUENCE [LARGE SCALE GENOMIC DNA]</scope>
    <source>
        <strain evidence="2 3">JCM 16373</strain>
    </source>
</reference>
<comment type="caution">
    <text evidence="2">The sequence shown here is derived from an EMBL/GenBank/DDBJ whole genome shotgun (WGS) entry which is preliminary data.</text>
</comment>
<protein>
    <recommendedName>
        <fullName evidence="4">WXG100 family type VII secretion target</fullName>
    </recommendedName>
</protein>
<dbReference type="Proteomes" id="UP001501447">
    <property type="component" value="Unassembled WGS sequence"/>
</dbReference>
<feature type="region of interest" description="Disordered" evidence="1">
    <location>
        <begin position="191"/>
        <end position="223"/>
    </location>
</feature>
<evidence type="ECO:0008006" key="4">
    <source>
        <dbReference type="Google" id="ProtNLM"/>
    </source>
</evidence>
<feature type="compositionally biased region" description="Polar residues" evidence="1">
    <location>
        <begin position="207"/>
        <end position="219"/>
    </location>
</feature>
<evidence type="ECO:0000256" key="1">
    <source>
        <dbReference type="SAM" id="MobiDB-lite"/>
    </source>
</evidence>
<evidence type="ECO:0000313" key="2">
    <source>
        <dbReference type="EMBL" id="GAA2640246.1"/>
    </source>
</evidence>
<name>A0ABN3R0V3_9ACTN</name>
<evidence type="ECO:0000313" key="3">
    <source>
        <dbReference type="Proteomes" id="UP001501447"/>
    </source>
</evidence>
<organism evidence="2 3">
    <name type="scientific">Streptomyces axinellae</name>
    <dbReference type="NCBI Taxonomy" id="552788"/>
    <lineage>
        <taxon>Bacteria</taxon>
        <taxon>Bacillati</taxon>
        <taxon>Actinomycetota</taxon>
        <taxon>Actinomycetes</taxon>
        <taxon>Kitasatosporales</taxon>
        <taxon>Streptomycetaceae</taxon>
        <taxon>Streptomyces</taxon>
    </lineage>
</organism>
<gene>
    <name evidence="2" type="ORF">GCM10009863_66720</name>
</gene>
<dbReference type="EMBL" id="BAAARJ010000038">
    <property type="protein sequence ID" value="GAA2640246.1"/>
    <property type="molecule type" value="Genomic_DNA"/>
</dbReference>
<proteinExistence type="predicted"/>
<keyword evidence="3" id="KW-1185">Reference proteome</keyword>